<organism evidence="2 3">
    <name type="scientific">Batrachochytrium salamandrivorans</name>
    <dbReference type="NCBI Taxonomy" id="1357716"/>
    <lineage>
        <taxon>Eukaryota</taxon>
        <taxon>Fungi</taxon>
        <taxon>Fungi incertae sedis</taxon>
        <taxon>Chytridiomycota</taxon>
        <taxon>Chytridiomycota incertae sedis</taxon>
        <taxon>Chytridiomycetes</taxon>
        <taxon>Rhizophydiales</taxon>
        <taxon>Rhizophydiales incertae sedis</taxon>
        <taxon>Batrachochytrium</taxon>
    </lineage>
</organism>
<evidence type="ECO:0000313" key="2">
    <source>
        <dbReference type="EMBL" id="KAH6585921.1"/>
    </source>
</evidence>
<gene>
    <name evidence="2" type="ORF">BASA50_000865</name>
</gene>
<accession>A0ABQ8ESI6</accession>
<dbReference type="Proteomes" id="UP001648503">
    <property type="component" value="Unassembled WGS sequence"/>
</dbReference>
<sequence>MAERSAESEASVVVSPLMGLTSSGDNRITLGGHGHCKGVGANARTGLLSGRYTTARQIMKATAHEHQLQQQQQQHQQHDLARYDAPSSMPSNSNGIDIALTLTHEYPSSVPTVAGGFPTDHEPIALPLTHSPLHIRLPISSTSWTAPNHATNTQHSNSNPTSTARKSDRKAVPMIPQKETLATRQLKSRLPSRSMSASRRTLAQTALAEQESKISKWVIKIGDPKQYSLIPLAQKQRQFLETVTAVRAIMLGKMYKATSSESIQGYFQHKWNVSRAQVYRLLDCWTVLDALKDAHILPYKERICRTLKRCSKIPQELILLWDSVLDACRMDDTSITPKSVADSWASLKHVISTNKENTQKSVSSTQASMRVVPEAITALGPPINASPTAATVVYKDTSHTPKQRIRQPLHLETPHGELFLSSDLFSEIETMHDGNDPISSGSSVIPLTNPRSAQASSSSVLSDELSSLNQEITLAIDDSNSSEISGFLHSMTSESMDIDSDMDNTPIIHRRMRPNAESGSCIFSITADLYPDQSSDPSVDQSFSEGLGSSIQPLNNCGTPYTRAHHGFIRGHGGNKQGSLSHTACENHQDNITSERTTPEIPSSSYGLPISPNQSSLLMLSGMPGYNSGLSYSKSPAATTKTATEELTIADHFVTSPGSSSKRRYASRLSMDIYSYQPSANIAYHRQITRNPFCSMTSTPVEDEHNANAEATSGTTTCTVNHYSNSDGDLSMFRLPQRESKLDSHRRVTNLSAAALTEEIVFGEWSTSMSHDIKPPRSNDELLLSSGTFGSSDLDSDGHYYTSPNNRRTSVNGITGFGIGSGSGSGSVEGSSRHFSGLFNPLQSMLPFLSSPLKASRHQQQRHQHHNQTIPNAEGVLEVSIWDVPAVASATPPMGFITPAMSTASLPTVAPSSISPVPDLTASVTKLQDAWRELTSLGYAVQPYVGGDWYAHKIPRWRIRWPSQSTSPIDYHSSQPLNYTHGVPLFSKATGTDCAVSGYPSTATATATPTPTPTPTLTPNAPAATYCSGNWHDGELGGYVSTLPVQWYVPDSPTSMQMSMSAAAAAEAATQQQPKPSTLGALFTVDKISTSSKCSEFNQLMGDRNVPLSDDVLPATVCSFPVRSFSTAVDNPTPEIAMTIKSEDREHPIGPLDQ</sequence>
<protein>
    <submittedName>
        <fullName evidence="2">Uncharacterized protein</fullName>
    </submittedName>
</protein>
<comment type="caution">
    <text evidence="2">The sequence shown here is derived from an EMBL/GenBank/DDBJ whole genome shotgun (WGS) entry which is preliminary data.</text>
</comment>
<feature type="region of interest" description="Disordered" evidence="1">
    <location>
        <begin position="144"/>
        <end position="177"/>
    </location>
</feature>
<feature type="region of interest" description="Disordered" evidence="1">
    <location>
        <begin position="61"/>
        <end position="93"/>
    </location>
</feature>
<reference evidence="2 3" key="1">
    <citation type="submission" date="2021-02" db="EMBL/GenBank/DDBJ databases">
        <title>Variation within the Batrachochytrium salamandrivorans European outbreak.</title>
        <authorList>
            <person name="Kelly M."/>
            <person name="Pasmans F."/>
            <person name="Shea T.P."/>
            <person name="Munoz J.F."/>
            <person name="Carranza S."/>
            <person name="Cuomo C.A."/>
            <person name="Martel A."/>
        </authorList>
    </citation>
    <scope>NUCLEOTIDE SEQUENCE [LARGE SCALE GENOMIC DNA]</scope>
    <source>
        <strain evidence="2 3">AMFP18/2</strain>
    </source>
</reference>
<dbReference type="EMBL" id="JAFCIX010000577">
    <property type="protein sequence ID" value="KAH6585921.1"/>
    <property type="molecule type" value="Genomic_DNA"/>
</dbReference>
<feature type="compositionally biased region" description="Polar residues" evidence="1">
    <location>
        <begin position="144"/>
        <end position="164"/>
    </location>
</feature>
<evidence type="ECO:0000256" key="1">
    <source>
        <dbReference type="SAM" id="MobiDB-lite"/>
    </source>
</evidence>
<keyword evidence="3" id="KW-1185">Reference proteome</keyword>
<name>A0ABQ8ESI6_9FUNG</name>
<evidence type="ECO:0000313" key="3">
    <source>
        <dbReference type="Proteomes" id="UP001648503"/>
    </source>
</evidence>
<proteinExistence type="predicted"/>